<reference evidence="1" key="2">
    <citation type="journal article" date="2015" name="Data Brief">
        <title>Shoot transcriptome of the giant reed, Arundo donax.</title>
        <authorList>
            <person name="Barrero R.A."/>
            <person name="Guerrero F.D."/>
            <person name="Moolhuijzen P."/>
            <person name="Goolsby J.A."/>
            <person name="Tidwell J."/>
            <person name="Bellgard S.E."/>
            <person name="Bellgard M.I."/>
        </authorList>
    </citation>
    <scope>NUCLEOTIDE SEQUENCE</scope>
    <source>
        <tissue evidence="1">Shoot tissue taken approximately 20 cm above the soil surface</tissue>
    </source>
</reference>
<name>A0A0A8Z2X6_ARUDO</name>
<protein>
    <submittedName>
        <fullName evidence="1">Uncharacterized protein</fullName>
    </submittedName>
</protein>
<dbReference type="EMBL" id="GBRH01265827">
    <property type="protein sequence ID" value="JAD32068.1"/>
    <property type="molecule type" value="Transcribed_RNA"/>
</dbReference>
<sequence>MFVKLYNYYHVQQHQKKIIDPL</sequence>
<dbReference type="AlphaFoldDB" id="A0A0A8Z2X6"/>
<evidence type="ECO:0000313" key="1">
    <source>
        <dbReference type="EMBL" id="JAD32068.1"/>
    </source>
</evidence>
<accession>A0A0A8Z2X6</accession>
<organism evidence="1">
    <name type="scientific">Arundo donax</name>
    <name type="common">Giant reed</name>
    <name type="synonym">Donax arundinaceus</name>
    <dbReference type="NCBI Taxonomy" id="35708"/>
    <lineage>
        <taxon>Eukaryota</taxon>
        <taxon>Viridiplantae</taxon>
        <taxon>Streptophyta</taxon>
        <taxon>Embryophyta</taxon>
        <taxon>Tracheophyta</taxon>
        <taxon>Spermatophyta</taxon>
        <taxon>Magnoliopsida</taxon>
        <taxon>Liliopsida</taxon>
        <taxon>Poales</taxon>
        <taxon>Poaceae</taxon>
        <taxon>PACMAD clade</taxon>
        <taxon>Arundinoideae</taxon>
        <taxon>Arundineae</taxon>
        <taxon>Arundo</taxon>
    </lineage>
</organism>
<proteinExistence type="predicted"/>
<reference evidence="1" key="1">
    <citation type="submission" date="2014-09" db="EMBL/GenBank/DDBJ databases">
        <authorList>
            <person name="Magalhaes I.L.F."/>
            <person name="Oliveira U."/>
            <person name="Santos F.R."/>
            <person name="Vidigal T.H.D.A."/>
            <person name="Brescovit A.D."/>
            <person name="Santos A.J."/>
        </authorList>
    </citation>
    <scope>NUCLEOTIDE SEQUENCE</scope>
    <source>
        <tissue evidence="1">Shoot tissue taken approximately 20 cm above the soil surface</tissue>
    </source>
</reference>